<evidence type="ECO:0000313" key="6">
    <source>
        <dbReference type="EMBL" id="JAU91015.1"/>
    </source>
</evidence>
<dbReference type="InterPro" id="IPR016650">
    <property type="entry name" value="eIF3e"/>
</dbReference>
<evidence type="ECO:0000256" key="2">
    <source>
        <dbReference type="ARBA" id="ARBA00022540"/>
    </source>
</evidence>
<evidence type="ECO:0000313" key="5">
    <source>
        <dbReference type="EMBL" id="JAU69533.1"/>
    </source>
</evidence>
<gene>
    <name evidence="4" type="ORF">LC_TR34_c0_g1_i1_g.116</name>
    <name evidence="5" type="ORF">LE_TR16686_c0_g1_i1_g.53279</name>
    <name evidence="6" type="ORF">MP_TR13914_c0_g1_i1_g.40455</name>
</gene>
<evidence type="ECO:0000256" key="1">
    <source>
        <dbReference type="ARBA" id="ARBA00022490"/>
    </source>
</evidence>
<name>A0A1J3HPE6_NOCCA</name>
<dbReference type="EMBL" id="GEVL01007808">
    <property type="protein sequence ID" value="JAU69533.1"/>
    <property type="molecule type" value="Transcribed_RNA"/>
</dbReference>
<dbReference type="EMBL" id="GEVK01014314">
    <property type="protein sequence ID" value="JAU38518.1"/>
    <property type="molecule type" value="Transcribed_RNA"/>
</dbReference>
<dbReference type="PANTHER" id="PTHR10317">
    <property type="entry name" value="EUKARYOTIC TRANSLATION INITIATION FACTOR 3 SUBUNIT E"/>
    <property type="match status" value="1"/>
</dbReference>
<dbReference type="GO" id="GO:0005852">
    <property type="term" value="C:eukaryotic translation initiation factor 3 complex"/>
    <property type="evidence" value="ECO:0007669"/>
    <property type="project" value="InterPro"/>
</dbReference>
<dbReference type="AlphaFoldDB" id="A0A1J3HPE6"/>
<sequence>MKKYYAQKEEFLLLSCFSFWNQNKSTEEDLEKFVEYCTSDKSYFSVLQLTFPHLLRYIIAAIALNKTLHNNRNFDLFKLVEVINRKIVNHTDALTEYISLLHIEYDF</sequence>
<evidence type="ECO:0000256" key="3">
    <source>
        <dbReference type="ARBA" id="ARBA00022917"/>
    </source>
</evidence>
<protein>
    <submittedName>
        <fullName evidence="5">Eukaryotic translation initiation factor 3 subunit E</fullName>
    </submittedName>
</protein>
<keyword evidence="2 5" id="KW-0396">Initiation factor</keyword>
<organism evidence="5">
    <name type="scientific">Noccaea caerulescens</name>
    <name type="common">Alpine penny-cress</name>
    <name type="synonym">Thlaspi caerulescens</name>
    <dbReference type="NCBI Taxonomy" id="107243"/>
    <lineage>
        <taxon>Eukaryota</taxon>
        <taxon>Viridiplantae</taxon>
        <taxon>Streptophyta</taxon>
        <taxon>Embryophyta</taxon>
        <taxon>Tracheophyta</taxon>
        <taxon>Spermatophyta</taxon>
        <taxon>Magnoliopsida</taxon>
        <taxon>eudicotyledons</taxon>
        <taxon>Gunneridae</taxon>
        <taxon>Pentapetalae</taxon>
        <taxon>rosids</taxon>
        <taxon>malvids</taxon>
        <taxon>Brassicales</taxon>
        <taxon>Brassicaceae</taxon>
        <taxon>Coluteocarpeae</taxon>
        <taxon>Noccaea</taxon>
    </lineage>
</organism>
<proteinExistence type="predicted"/>
<evidence type="ECO:0000313" key="4">
    <source>
        <dbReference type="EMBL" id="JAU38518.1"/>
    </source>
</evidence>
<keyword evidence="3" id="KW-0648">Protein biosynthesis</keyword>
<keyword evidence="1" id="KW-0963">Cytoplasm</keyword>
<dbReference type="EMBL" id="GEVM01014923">
    <property type="protein sequence ID" value="JAU91015.1"/>
    <property type="molecule type" value="Transcribed_RNA"/>
</dbReference>
<dbReference type="GO" id="GO:0003743">
    <property type="term" value="F:translation initiation factor activity"/>
    <property type="evidence" value="ECO:0007669"/>
    <property type="project" value="UniProtKB-KW"/>
</dbReference>
<accession>A0A1J3HPE6</accession>
<reference evidence="5" key="1">
    <citation type="submission" date="2016-07" db="EMBL/GenBank/DDBJ databases">
        <title>De novo transcriptome assembly of four accessions of the metal hyperaccumulator plant Noccaea caerulescens.</title>
        <authorList>
            <person name="Blande D."/>
            <person name="Halimaa P."/>
            <person name="Tervahauta A.I."/>
            <person name="Aarts M.G."/>
            <person name="Karenlampi S.O."/>
        </authorList>
    </citation>
    <scope>NUCLEOTIDE SEQUENCE</scope>
</reference>